<comment type="caution">
    <text evidence="2">The sequence shown here is derived from an EMBL/GenBank/DDBJ whole genome shotgun (WGS) entry which is preliminary data.</text>
</comment>
<evidence type="ECO:0000313" key="2">
    <source>
        <dbReference type="EMBL" id="MCB5364598.1"/>
    </source>
</evidence>
<reference evidence="2 3" key="1">
    <citation type="submission" date="2020-07" db="EMBL/GenBank/DDBJ databases">
        <title>Pusillimonas sp. nov., isolated from poultry manure in Taiwan.</title>
        <authorList>
            <person name="Lin S.-Y."/>
            <person name="Tang Y.-S."/>
            <person name="Young C.-C."/>
        </authorList>
    </citation>
    <scope>NUCLEOTIDE SEQUENCE [LARGE SCALE GENOMIC DNA]</scope>
    <source>
        <strain evidence="2 3">CC-YST705</strain>
    </source>
</reference>
<dbReference type="RefSeq" id="WP_226955010.1">
    <property type="nucleotide sequence ID" value="NZ_JACDXW010000006.1"/>
</dbReference>
<keyword evidence="1" id="KW-0472">Membrane</keyword>
<gene>
    <name evidence="2" type="ORF">H0484_12655</name>
</gene>
<keyword evidence="3" id="KW-1185">Reference proteome</keyword>
<keyword evidence="1" id="KW-0812">Transmembrane</keyword>
<dbReference type="EMBL" id="JACDXW010000006">
    <property type="protein sequence ID" value="MCB5364598.1"/>
    <property type="molecule type" value="Genomic_DNA"/>
</dbReference>
<feature type="transmembrane region" description="Helical" evidence="1">
    <location>
        <begin position="72"/>
        <end position="94"/>
    </location>
</feature>
<proteinExistence type="predicted"/>
<name>A0ABS8CF09_9BURK</name>
<dbReference type="InterPro" id="IPR009937">
    <property type="entry name" value="Phage_holin_3_6"/>
</dbReference>
<protein>
    <submittedName>
        <fullName evidence="2">Phage holin family protein</fullName>
    </submittedName>
</protein>
<feature type="transmembrane region" description="Helical" evidence="1">
    <location>
        <begin position="39"/>
        <end position="66"/>
    </location>
</feature>
<accession>A0ABS8CF09</accession>
<dbReference type="Proteomes" id="UP000776983">
    <property type="component" value="Unassembled WGS sequence"/>
</dbReference>
<dbReference type="Pfam" id="PF07332">
    <property type="entry name" value="Phage_holin_3_6"/>
    <property type="match status" value="1"/>
</dbReference>
<evidence type="ECO:0000256" key="1">
    <source>
        <dbReference type="SAM" id="Phobius"/>
    </source>
</evidence>
<organism evidence="2 3">
    <name type="scientific">Mesopusillimonas faecipullorum</name>
    <dbReference type="NCBI Taxonomy" id="2755040"/>
    <lineage>
        <taxon>Bacteria</taxon>
        <taxon>Pseudomonadati</taxon>
        <taxon>Pseudomonadota</taxon>
        <taxon>Betaproteobacteria</taxon>
        <taxon>Burkholderiales</taxon>
        <taxon>Alcaligenaceae</taxon>
        <taxon>Mesopusillimonas</taxon>
    </lineage>
</organism>
<sequence>MGLRQSAGELGAALLATISTRLELFSIELSEQKESIIKVMCLSFGALLCLALALLILTLTVALMFWHTEYRFLALLVAVLVYAVAGVIMLRIVWRTLTAGPPPFEASLAELRNDMACLKRLGDDDPAEDARRGGPDHV</sequence>
<keyword evidence="1" id="KW-1133">Transmembrane helix</keyword>
<evidence type="ECO:0000313" key="3">
    <source>
        <dbReference type="Proteomes" id="UP000776983"/>
    </source>
</evidence>